<keyword evidence="1" id="KW-1133">Transmembrane helix</keyword>
<accession>A0A6C7E962</accession>
<protein>
    <submittedName>
        <fullName evidence="2">Uncharacterized protein</fullName>
    </submittedName>
</protein>
<keyword evidence="3" id="KW-1185">Reference proteome</keyword>
<proteinExistence type="predicted"/>
<evidence type="ECO:0000313" key="3">
    <source>
        <dbReference type="Proteomes" id="UP000011863"/>
    </source>
</evidence>
<dbReference type="KEGG" id="aym:YM304_26260"/>
<keyword evidence="1" id="KW-0472">Membrane</keyword>
<gene>
    <name evidence="2" type="ORF">YM304_26260</name>
</gene>
<dbReference type="RefSeq" id="WP_015442187.1">
    <property type="nucleotide sequence ID" value="NC_020520.1"/>
</dbReference>
<feature type="transmembrane region" description="Helical" evidence="1">
    <location>
        <begin position="173"/>
        <end position="194"/>
    </location>
</feature>
<reference evidence="2 3" key="1">
    <citation type="journal article" date="2013" name="Int. J. Syst. Evol. Microbiol.">
        <title>Ilumatobacter nonamiense sp. nov. and Ilumatobacter coccineum sp. nov., isolated from seashore sand.</title>
        <authorList>
            <person name="Matsumoto A."/>
            <person name="Kasai H."/>
            <person name="Matsuo Y."/>
            <person name="Shizuri Y."/>
            <person name="Ichikawa N."/>
            <person name="Fujita N."/>
            <person name="Omura S."/>
            <person name="Takahashi Y."/>
        </authorList>
    </citation>
    <scope>NUCLEOTIDE SEQUENCE [LARGE SCALE GENOMIC DNA]</scope>
    <source>
        <strain evidence="3">NBRC 103263 / KCTC 29153 / YM16-304</strain>
    </source>
</reference>
<feature type="transmembrane region" description="Helical" evidence="1">
    <location>
        <begin position="147"/>
        <end position="167"/>
    </location>
</feature>
<dbReference type="OrthoDB" id="9803065at2"/>
<evidence type="ECO:0000256" key="1">
    <source>
        <dbReference type="SAM" id="Phobius"/>
    </source>
</evidence>
<keyword evidence="1" id="KW-0812">Transmembrane</keyword>
<sequence length="209" mass="21757">MIDAFAEAVRSLTQVCHLVVVAPVAMTILAARGRWPAVAGAIGGIAAGGVVFVTRWIVLTDGRLRLSALLVIGVVAMIGLSHLVPAHRGERIERFAAGAESTWAVAGSSAVVGAIVTQWWRPCVGEALGEILTLAPNDPWGQLLPTIGFMLGISLPLLVIGLAYMAWQPSPAVATRIGVAATAVGIVLAASVVFGQHGEIVARLFQWSQ</sequence>
<name>A0A6C7E962_ILUCY</name>
<organism evidence="2 3">
    <name type="scientific">Ilumatobacter coccineus (strain NBRC 103263 / KCTC 29153 / YM16-304)</name>
    <dbReference type="NCBI Taxonomy" id="1313172"/>
    <lineage>
        <taxon>Bacteria</taxon>
        <taxon>Bacillati</taxon>
        <taxon>Actinomycetota</taxon>
        <taxon>Acidimicrobiia</taxon>
        <taxon>Acidimicrobiales</taxon>
        <taxon>Ilumatobacteraceae</taxon>
        <taxon>Ilumatobacter</taxon>
    </lineage>
</organism>
<feature type="transmembrane region" description="Helical" evidence="1">
    <location>
        <begin position="12"/>
        <end position="31"/>
    </location>
</feature>
<dbReference type="Proteomes" id="UP000011863">
    <property type="component" value="Chromosome"/>
</dbReference>
<dbReference type="AlphaFoldDB" id="A0A6C7E962"/>
<dbReference type="EMBL" id="AP012057">
    <property type="protein sequence ID" value="BAN02940.1"/>
    <property type="molecule type" value="Genomic_DNA"/>
</dbReference>
<feature type="transmembrane region" description="Helical" evidence="1">
    <location>
        <begin position="38"/>
        <end position="58"/>
    </location>
</feature>
<evidence type="ECO:0000313" key="2">
    <source>
        <dbReference type="EMBL" id="BAN02940.1"/>
    </source>
</evidence>
<feature type="transmembrane region" description="Helical" evidence="1">
    <location>
        <begin position="64"/>
        <end position="84"/>
    </location>
</feature>